<keyword evidence="3" id="KW-1185">Reference proteome</keyword>
<reference evidence="2 3" key="2">
    <citation type="submission" date="2018-11" db="EMBL/GenBank/DDBJ databases">
        <authorList>
            <consortium name="Pathogen Informatics"/>
        </authorList>
    </citation>
    <scope>NUCLEOTIDE SEQUENCE [LARGE SCALE GENOMIC DNA]</scope>
</reference>
<organism evidence="4">
    <name type="scientific">Anisakis simplex</name>
    <name type="common">Herring worm</name>
    <dbReference type="NCBI Taxonomy" id="6269"/>
    <lineage>
        <taxon>Eukaryota</taxon>
        <taxon>Metazoa</taxon>
        <taxon>Ecdysozoa</taxon>
        <taxon>Nematoda</taxon>
        <taxon>Chromadorea</taxon>
        <taxon>Rhabditida</taxon>
        <taxon>Spirurina</taxon>
        <taxon>Ascaridomorpha</taxon>
        <taxon>Ascaridoidea</taxon>
        <taxon>Anisakidae</taxon>
        <taxon>Anisakis</taxon>
        <taxon>Anisakis simplex complex</taxon>
    </lineage>
</organism>
<feature type="domain" description="AMP-dependent synthetase/ligase" evidence="1">
    <location>
        <begin position="6"/>
        <end position="86"/>
    </location>
</feature>
<dbReference type="InterPro" id="IPR042099">
    <property type="entry name" value="ANL_N_sf"/>
</dbReference>
<dbReference type="SUPFAM" id="SSF56801">
    <property type="entry name" value="Acetyl-CoA synthetase-like"/>
    <property type="match status" value="1"/>
</dbReference>
<sequence>SETVCKYYTYDRLRSDVKRLAIALRDEGITKGDRIVGFLTNSYETAVAMLATTAIGAVWSSASVDFGTLGVLDRFQQLNPVVLFSAVRTTYKGKEFNLENKITEIIKGSTLKYLAL</sequence>
<reference evidence="4" key="1">
    <citation type="submission" date="2017-02" db="UniProtKB">
        <authorList>
            <consortium name="WormBaseParasite"/>
        </authorList>
    </citation>
    <scope>IDENTIFICATION</scope>
</reference>
<protein>
    <submittedName>
        <fullName evidence="4">Acetoacetyl-CoA synthetase (inferred by orthology to a C. elegans protein)</fullName>
    </submittedName>
</protein>
<dbReference type="EMBL" id="UYRR01039451">
    <property type="protein sequence ID" value="VDK76451.1"/>
    <property type="molecule type" value="Genomic_DNA"/>
</dbReference>
<dbReference type="PANTHER" id="PTHR42921">
    <property type="entry name" value="ACETOACETYL-COA SYNTHETASE"/>
    <property type="match status" value="1"/>
</dbReference>
<evidence type="ECO:0000313" key="3">
    <source>
        <dbReference type="Proteomes" id="UP000267096"/>
    </source>
</evidence>
<dbReference type="Gene3D" id="3.40.50.12780">
    <property type="entry name" value="N-terminal domain of ligase-like"/>
    <property type="match status" value="1"/>
</dbReference>
<dbReference type="PANTHER" id="PTHR42921:SF1">
    <property type="entry name" value="ACETOACETYL-COA SYNTHETASE"/>
    <property type="match status" value="1"/>
</dbReference>
<evidence type="ECO:0000259" key="1">
    <source>
        <dbReference type="Pfam" id="PF00501"/>
    </source>
</evidence>
<evidence type="ECO:0000313" key="2">
    <source>
        <dbReference type="EMBL" id="VDK76451.1"/>
    </source>
</evidence>
<dbReference type="InterPro" id="IPR000873">
    <property type="entry name" value="AMP-dep_synth/lig_dom"/>
</dbReference>
<dbReference type="OrthoDB" id="10253869at2759"/>
<dbReference type="Proteomes" id="UP000267096">
    <property type="component" value="Unassembled WGS sequence"/>
</dbReference>
<proteinExistence type="predicted"/>
<dbReference type="GO" id="GO:0030729">
    <property type="term" value="F:acetoacetate-CoA ligase activity"/>
    <property type="evidence" value="ECO:0007669"/>
    <property type="project" value="TreeGrafter"/>
</dbReference>
<dbReference type="WBParaSite" id="ASIM_0002100701-mRNA-1">
    <property type="protein sequence ID" value="ASIM_0002100701-mRNA-1"/>
    <property type="gene ID" value="ASIM_0002100701"/>
</dbReference>
<accession>A0A0M3KJ35</accession>
<dbReference type="Pfam" id="PF00501">
    <property type="entry name" value="AMP-binding"/>
    <property type="match status" value="1"/>
</dbReference>
<name>A0A0M3KJ35_ANISI</name>
<gene>
    <name evidence="2" type="ORF">ASIM_LOCUS20382</name>
</gene>
<dbReference type="AlphaFoldDB" id="A0A0M3KJ35"/>
<evidence type="ECO:0000313" key="4">
    <source>
        <dbReference type="WBParaSite" id="ASIM_0002100701-mRNA-1"/>
    </source>
</evidence>